<proteinExistence type="predicted"/>
<dbReference type="Gene3D" id="2.120.10.30">
    <property type="entry name" value="TolB, C-terminal domain"/>
    <property type="match status" value="1"/>
</dbReference>
<comment type="caution">
    <text evidence="1">The sequence shown here is derived from an EMBL/GenBank/DDBJ whole genome shotgun (WGS) entry which is preliminary data.</text>
</comment>
<dbReference type="PROSITE" id="PS51257">
    <property type="entry name" value="PROKAR_LIPOPROTEIN"/>
    <property type="match status" value="1"/>
</dbReference>
<name>A0A645BXW1_9ZZZZ</name>
<dbReference type="EMBL" id="VSSQ01023429">
    <property type="protein sequence ID" value="MPM70356.1"/>
    <property type="molecule type" value="Genomic_DNA"/>
</dbReference>
<dbReference type="InterPro" id="IPR011042">
    <property type="entry name" value="6-blade_b-propeller_TolB-like"/>
</dbReference>
<accession>A0A645BXW1</accession>
<dbReference type="Pfam" id="PF17170">
    <property type="entry name" value="DUF5128"/>
    <property type="match status" value="1"/>
</dbReference>
<gene>
    <name evidence="1" type="ORF">SDC9_117311</name>
</gene>
<sequence length="253" mass="29424">MKHLIILLIVTSLLVITGCVVSKESSDVSRLIVQSSKIQKELVDTTVFKKCSIIFLETNDNSLLRRINRICYADEKLFILDRSLNKILIFNMEGKYISEIHQVGQGPGEYLSIMDFCVDIVKKQILVLCDRPYKIIAFDFDKKVMFDKKLDGLYFNITADSGYAFCNKLEISNEKGQKYELYRISIESDDVFHYLPIRTNIGSNRVYKGNQITSTQNTYYTRRFDYGIYHLDGNDVYRKYTFDFLDNSIGEFS</sequence>
<reference evidence="1" key="1">
    <citation type="submission" date="2019-08" db="EMBL/GenBank/DDBJ databases">
        <authorList>
            <person name="Kucharzyk K."/>
            <person name="Murdoch R.W."/>
            <person name="Higgins S."/>
            <person name="Loffler F."/>
        </authorList>
    </citation>
    <scope>NUCLEOTIDE SEQUENCE</scope>
</reference>
<evidence type="ECO:0008006" key="2">
    <source>
        <dbReference type="Google" id="ProtNLM"/>
    </source>
</evidence>
<dbReference type="AlphaFoldDB" id="A0A645BXW1"/>
<evidence type="ECO:0000313" key="1">
    <source>
        <dbReference type="EMBL" id="MPM70356.1"/>
    </source>
</evidence>
<organism evidence="1">
    <name type="scientific">bioreactor metagenome</name>
    <dbReference type="NCBI Taxonomy" id="1076179"/>
    <lineage>
        <taxon>unclassified sequences</taxon>
        <taxon>metagenomes</taxon>
        <taxon>ecological metagenomes</taxon>
    </lineage>
</organism>
<dbReference type="SUPFAM" id="SSF63825">
    <property type="entry name" value="YWTD domain"/>
    <property type="match status" value="1"/>
</dbReference>
<protein>
    <recommendedName>
        <fullName evidence="2">6-bladed beta-propeller</fullName>
    </recommendedName>
</protein>